<protein>
    <recommendedName>
        <fullName evidence="2">histone acetyltransferase</fullName>
        <ecNumber evidence="2">2.3.1.48</ecNumber>
    </recommendedName>
</protein>
<keyword evidence="9" id="KW-0472">Membrane</keyword>
<name>A0ABD1ECU6_HYPHA</name>
<dbReference type="EMBL" id="JBDJPC010000008">
    <property type="protein sequence ID" value="KAL1492473.1"/>
    <property type="molecule type" value="Genomic_DNA"/>
</dbReference>
<evidence type="ECO:0000313" key="11">
    <source>
        <dbReference type="EMBL" id="KAL1492473.1"/>
    </source>
</evidence>
<proteinExistence type="predicted"/>
<feature type="domain" description="KIX" evidence="10">
    <location>
        <begin position="34"/>
        <end position="113"/>
    </location>
</feature>
<keyword evidence="12" id="KW-1185">Reference proteome</keyword>
<accession>A0ABD1ECU6</accession>
<keyword evidence="9" id="KW-0812">Transmembrane</keyword>
<dbReference type="AlphaFoldDB" id="A0ABD1ECU6"/>
<keyword evidence="6" id="KW-0804">Transcription</keyword>
<evidence type="ECO:0000256" key="3">
    <source>
        <dbReference type="ARBA" id="ARBA00022679"/>
    </source>
</evidence>
<keyword evidence="5" id="KW-0805">Transcription regulation</keyword>
<dbReference type="PROSITE" id="PS50952">
    <property type="entry name" value="KIX"/>
    <property type="match status" value="1"/>
</dbReference>
<keyword evidence="4" id="KW-0156">Chromatin regulator</keyword>
<evidence type="ECO:0000256" key="9">
    <source>
        <dbReference type="SAM" id="Phobius"/>
    </source>
</evidence>
<dbReference type="PANTHER" id="PTHR13808">
    <property type="entry name" value="CBP/P300-RELATED"/>
    <property type="match status" value="1"/>
</dbReference>
<evidence type="ECO:0000256" key="8">
    <source>
        <dbReference type="ARBA" id="ARBA00048017"/>
    </source>
</evidence>
<dbReference type="InterPro" id="IPR036529">
    <property type="entry name" value="KIX_dom_sf"/>
</dbReference>
<evidence type="ECO:0000256" key="4">
    <source>
        <dbReference type="ARBA" id="ARBA00022853"/>
    </source>
</evidence>
<dbReference type="EC" id="2.3.1.48" evidence="2"/>
<evidence type="ECO:0000313" key="12">
    <source>
        <dbReference type="Proteomes" id="UP001566132"/>
    </source>
</evidence>
<dbReference type="PANTHER" id="PTHR13808:SF1">
    <property type="entry name" value="HISTONE ACETYLTRANSFERASE"/>
    <property type="match status" value="1"/>
</dbReference>
<dbReference type="Proteomes" id="UP001566132">
    <property type="component" value="Unassembled WGS sequence"/>
</dbReference>
<evidence type="ECO:0000259" key="10">
    <source>
        <dbReference type="PROSITE" id="PS50952"/>
    </source>
</evidence>
<organism evidence="11 12">
    <name type="scientific">Hypothenemus hampei</name>
    <name type="common">Coffee berry borer</name>
    <dbReference type="NCBI Taxonomy" id="57062"/>
    <lineage>
        <taxon>Eukaryota</taxon>
        <taxon>Metazoa</taxon>
        <taxon>Ecdysozoa</taxon>
        <taxon>Arthropoda</taxon>
        <taxon>Hexapoda</taxon>
        <taxon>Insecta</taxon>
        <taxon>Pterygota</taxon>
        <taxon>Neoptera</taxon>
        <taxon>Endopterygota</taxon>
        <taxon>Coleoptera</taxon>
        <taxon>Polyphaga</taxon>
        <taxon>Cucujiformia</taxon>
        <taxon>Curculionidae</taxon>
        <taxon>Scolytinae</taxon>
        <taxon>Hypothenemus</taxon>
    </lineage>
</organism>
<dbReference type="Pfam" id="PF02172">
    <property type="entry name" value="KIX"/>
    <property type="match status" value="1"/>
</dbReference>
<dbReference type="GO" id="GO:0004402">
    <property type="term" value="F:histone acetyltransferase activity"/>
    <property type="evidence" value="ECO:0007669"/>
    <property type="project" value="UniProtKB-ARBA"/>
</dbReference>
<comment type="caution">
    <text evidence="11">The sequence shown here is derived from an EMBL/GenBank/DDBJ whole genome shotgun (WGS) entry which is preliminary data.</text>
</comment>
<feature type="transmembrane region" description="Helical" evidence="9">
    <location>
        <begin position="6"/>
        <end position="24"/>
    </location>
</feature>
<keyword evidence="3" id="KW-0808">Transferase</keyword>
<dbReference type="GO" id="GO:0005634">
    <property type="term" value="C:nucleus"/>
    <property type="evidence" value="ECO:0007669"/>
    <property type="project" value="UniProtKB-SubCell"/>
</dbReference>
<evidence type="ECO:0000256" key="5">
    <source>
        <dbReference type="ARBA" id="ARBA00023015"/>
    </source>
</evidence>
<gene>
    <name evidence="11" type="ORF">ABEB36_010723</name>
</gene>
<dbReference type="InterPro" id="IPR013178">
    <property type="entry name" value="Histone_AcTrfase_Rtt109/CBP"/>
</dbReference>
<evidence type="ECO:0000256" key="7">
    <source>
        <dbReference type="ARBA" id="ARBA00023242"/>
    </source>
</evidence>
<evidence type="ECO:0000256" key="6">
    <source>
        <dbReference type="ARBA" id="ARBA00023163"/>
    </source>
</evidence>
<keyword evidence="9" id="KW-1133">Transmembrane helix</keyword>
<reference evidence="11 12" key="1">
    <citation type="submission" date="2024-05" db="EMBL/GenBank/DDBJ databases">
        <title>Genetic variation in Jamaican populations of the coffee berry borer (Hypothenemus hampei).</title>
        <authorList>
            <person name="Errbii M."/>
            <person name="Myrie A."/>
        </authorList>
    </citation>
    <scope>NUCLEOTIDE SEQUENCE [LARGE SCALE GENOMIC DNA]</scope>
    <source>
        <strain evidence="11">JA-Hopewell-2020-01-JO</strain>
        <tissue evidence="11">Whole body</tissue>
    </source>
</reference>
<dbReference type="SUPFAM" id="SSF47040">
    <property type="entry name" value="Kix domain of CBP (creb binding protein)"/>
    <property type="match status" value="1"/>
</dbReference>
<evidence type="ECO:0000256" key="1">
    <source>
        <dbReference type="ARBA" id="ARBA00004123"/>
    </source>
</evidence>
<sequence>MVPQSSLFFILFFIFIYSAMTAITDKKMDDLQTKDVTWMDGSVSIDLRNNLIEKLLHTIYPTSDPINLKDERMHVLVTYVKTIEQVICRRANSKSEYYHLLAEKMYEINKELEETKKRRIYKYKSLKS</sequence>
<comment type="subcellular location">
    <subcellularLocation>
        <location evidence="1">Nucleus</location>
    </subcellularLocation>
</comment>
<dbReference type="InterPro" id="IPR003101">
    <property type="entry name" value="KIX_dom"/>
</dbReference>
<comment type="catalytic activity">
    <reaction evidence="8">
        <text>L-lysyl-[protein] + acetyl-CoA = N(6)-acetyl-L-lysyl-[protein] + CoA + H(+)</text>
        <dbReference type="Rhea" id="RHEA:45948"/>
        <dbReference type="Rhea" id="RHEA-COMP:9752"/>
        <dbReference type="Rhea" id="RHEA-COMP:10731"/>
        <dbReference type="ChEBI" id="CHEBI:15378"/>
        <dbReference type="ChEBI" id="CHEBI:29969"/>
        <dbReference type="ChEBI" id="CHEBI:57287"/>
        <dbReference type="ChEBI" id="CHEBI:57288"/>
        <dbReference type="ChEBI" id="CHEBI:61930"/>
        <dbReference type="EC" id="2.3.1.48"/>
    </reaction>
</comment>
<dbReference type="Gene3D" id="1.10.246.20">
    <property type="entry name" value="Coactivator CBP, KIX domain"/>
    <property type="match status" value="1"/>
</dbReference>
<evidence type="ECO:0000256" key="2">
    <source>
        <dbReference type="ARBA" id="ARBA00013184"/>
    </source>
</evidence>
<keyword evidence="7" id="KW-0539">Nucleus</keyword>